<proteinExistence type="inferred from homology"/>
<dbReference type="AlphaFoldDB" id="A0A1F4NQ05"/>
<evidence type="ECO:0000256" key="2">
    <source>
        <dbReference type="ARBA" id="ARBA00023015"/>
    </source>
</evidence>
<dbReference type="GO" id="GO:0003677">
    <property type="term" value="F:DNA binding"/>
    <property type="evidence" value="ECO:0007669"/>
    <property type="project" value="UniProtKB-KW"/>
</dbReference>
<name>A0A1F4NQ05_UNCK3</name>
<evidence type="ECO:0000256" key="3">
    <source>
        <dbReference type="ARBA" id="ARBA00023082"/>
    </source>
</evidence>
<dbReference type="CDD" id="cd06171">
    <property type="entry name" value="Sigma70_r4"/>
    <property type="match status" value="1"/>
</dbReference>
<dbReference type="InterPro" id="IPR013324">
    <property type="entry name" value="RNA_pol_sigma_r3/r4-like"/>
</dbReference>
<feature type="domain" description="RNA polymerase sigma-70 region 2" evidence="6">
    <location>
        <begin position="24"/>
        <end position="90"/>
    </location>
</feature>
<dbReference type="Pfam" id="PF08281">
    <property type="entry name" value="Sigma70_r4_2"/>
    <property type="match status" value="1"/>
</dbReference>
<dbReference type="PANTHER" id="PTHR43133:SF8">
    <property type="entry name" value="RNA POLYMERASE SIGMA FACTOR HI_1459-RELATED"/>
    <property type="match status" value="1"/>
</dbReference>
<dbReference type="Pfam" id="PF04542">
    <property type="entry name" value="Sigma70_r2"/>
    <property type="match status" value="1"/>
</dbReference>
<keyword evidence="5" id="KW-0804">Transcription</keyword>
<feature type="domain" description="RNA polymerase sigma factor 70 region 4 type 2" evidence="7">
    <location>
        <begin position="124"/>
        <end position="170"/>
    </location>
</feature>
<dbReference type="InterPro" id="IPR039425">
    <property type="entry name" value="RNA_pol_sigma-70-like"/>
</dbReference>
<evidence type="ECO:0000313" key="9">
    <source>
        <dbReference type="Proteomes" id="UP000178085"/>
    </source>
</evidence>
<evidence type="ECO:0008006" key="10">
    <source>
        <dbReference type="Google" id="ProtNLM"/>
    </source>
</evidence>
<dbReference type="Gene3D" id="1.10.1740.10">
    <property type="match status" value="1"/>
</dbReference>
<dbReference type="InterPro" id="IPR013325">
    <property type="entry name" value="RNA_pol_sigma_r2"/>
</dbReference>
<evidence type="ECO:0000259" key="7">
    <source>
        <dbReference type="Pfam" id="PF08281"/>
    </source>
</evidence>
<evidence type="ECO:0000313" key="8">
    <source>
        <dbReference type="EMBL" id="OGB73521.1"/>
    </source>
</evidence>
<dbReference type="SUPFAM" id="SSF88659">
    <property type="entry name" value="Sigma3 and sigma4 domains of RNA polymerase sigma factors"/>
    <property type="match status" value="1"/>
</dbReference>
<evidence type="ECO:0000256" key="1">
    <source>
        <dbReference type="ARBA" id="ARBA00010641"/>
    </source>
</evidence>
<dbReference type="GO" id="GO:0016987">
    <property type="term" value="F:sigma factor activity"/>
    <property type="evidence" value="ECO:0007669"/>
    <property type="project" value="UniProtKB-KW"/>
</dbReference>
<dbReference type="Proteomes" id="UP000178085">
    <property type="component" value="Unassembled WGS sequence"/>
</dbReference>
<dbReference type="InterPro" id="IPR036388">
    <property type="entry name" value="WH-like_DNA-bd_sf"/>
</dbReference>
<dbReference type="NCBIfam" id="TIGR02937">
    <property type="entry name" value="sigma70-ECF"/>
    <property type="match status" value="1"/>
</dbReference>
<sequence length="178" mass="20692">MTNQEINQLALAAKEGDSGAFGQLFDELSDSIYRFLAFRLRDNDSAKDILSQVWLEAWQSLHRYDPNRPFKTWIFAIARYNLIDHYRRHRPTVSLDAVINRSGGTDVEAEVETNDEVTRVIDNIDQLPELYQTVLKLKFVEELDYSEIAQITGKTENHLRVIVKRGLDKLKQQLQIKN</sequence>
<accession>A0A1F4NQ05</accession>
<evidence type="ECO:0000259" key="6">
    <source>
        <dbReference type="Pfam" id="PF04542"/>
    </source>
</evidence>
<dbReference type="PANTHER" id="PTHR43133">
    <property type="entry name" value="RNA POLYMERASE ECF-TYPE SIGMA FACTO"/>
    <property type="match status" value="1"/>
</dbReference>
<keyword evidence="4" id="KW-0238">DNA-binding</keyword>
<dbReference type="Gene3D" id="1.10.10.10">
    <property type="entry name" value="Winged helix-like DNA-binding domain superfamily/Winged helix DNA-binding domain"/>
    <property type="match status" value="1"/>
</dbReference>
<gene>
    <name evidence="8" type="ORF">A3K51_01550</name>
</gene>
<comment type="similarity">
    <text evidence="1">Belongs to the sigma-70 factor family. ECF subfamily.</text>
</comment>
<dbReference type="InterPro" id="IPR007627">
    <property type="entry name" value="RNA_pol_sigma70_r2"/>
</dbReference>
<dbReference type="InterPro" id="IPR013249">
    <property type="entry name" value="RNA_pol_sigma70_r4_t2"/>
</dbReference>
<dbReference type="EMBL" id="METD01000001">
    <property type="protein sequence ID" value="OGB73521.1"/>
    <property type="molecule type" value="Genomic_DNA"/>
</dbReference>
<comment type="caution">
    <text evidence="8">The sequence shown here is derived from an EMBL/GenBank/DDBJ whole genome shotgun (WGS) entry which is preliminary data.</text>
</comment>
<keyword evidence="2" id="KW-0805">Transcription regulation</keyword>
<dbReference type="SUPFAM" id="SSF88946">
    <property type="entry name" value="Sigma2 domain of RNA polymerase sigma factors"/>
    <property type="match status" value="1"/>
</dbReference>
<organism evidence="8 9">
    <name type="scientific">candidate division Kazan bacterium RIFCSPLOWO2_01_FULL_45_19</name>
    <dbReference type="NCBI Taxonomy" id="1798538"/>
    <lineage>
        <taxon>Bacteria</taxon>
        <taxon>Bacteria division Kazan-3B-28</taxon>
    </lineage>
</organism>
<evidence type="ECO:0000256" key="4">
    <source>
        <dbReference type="ARBA" id="ARBA00023125"/>
    </source>
</evidence>
<reference evidence="8 9" key="1">
    <citation type="journal article" date="2016" name="Nat. Commun.">
        <title>Thousands of microbial genomes shed light on interconnected biogeochemical processes in an aquifer system.</title>
        <authorList>
            <person name="Anantharaman K."/>
            <person name="Brown C.T."/>
            <person name="Hug L.A."/>
            <person name="Sharon I."/>
            <person name="Castelle C.J."/>
            <person name="Probst A.J."/>
            <person name="Thomas B.C."/>
            <person name="Singh A."/>
            <person name="Wilkins M.J."/>
            <person name="Karaoz U."/>
            <person name="Brodie E.L."/>
            <person name="Williams K.H."/>
            <person name="Hubbard S.S."/>
            <person name="Banfield J.F."/>
        </authorList>
    </citation>
    <scope>NUCLEOTIDE SEQUENCE [LARGE SCALE GENOMIC DNA]</scope>
</reference>
<dbReference type="GO" id="GO:0006352">
    <property type="term" value="P:DNA-templated transcription initiation"/>
    <property type="evidence" value="ECO:0007669"/>
    <property type="project" value="InterPro"/>
</dbReference>
<keyword evidence="3" id="KW-0731">Sigma factor</keyword>
<dbReference type="InterPro" id="IPR014284">
    <property type="entry name" value="RNA_pol_sigma-70_dom"/>
</dbReference>
<evidence type="ECO:0000256" key="5">
    <source>
        <dbReference type="ARBA" id="ARBA00023163"/>
    </source>
</evidence>
<protein>
    <recommendedName>
        <fullName evidence="10">RNA polymerase subunit sigma-24</fullName>
    </recommendedName>
</protein>